<evidence type="ECO:0000313" key="1">
    <source>
        <dbReference type="EMBL" id="MBB6069053.1"/>
    </source>
</evidence>
<dbReference type="Proteomes" id="UP000582837">
    <property type="component" value="Unassembled WGS sequence"/>
</dbReference>
<reference evidence="1 2" key="1">
    <citation type="submission" date="2020-08" db="EMBL/GenBank/DDBJ databases">
        <title>Genomic Encyclopedia of Type Strains, Phase IV (KMG-IV): sequencing the most valuable type-strain genomes for metagenomic binning, comparative biology and taxonomic classification.</title>
        <authorList>
            <person name="Goeker M."/>
        </authorList>
    </citation>
    <scope>NUCLEOTIDE SEQUENCE [LARGE SCALE GENOMIC DNA]</scope>
    <source>
        <strain evidence="1 2">DSM 29007</strain>
    </source>
</reference>
<dbReference type="EMBL" id="JACHIA010000001">
    <property type="protein sequence ID" value="MBB6069053.1"/>
    <property type="molecule type" value="Genomic_DNA"/>
</dbReference>
<accession>A0A841GV28</accession>
<keyword evidence="2" id="KW-1185">Reference proteome</keyword>
<sequence length="80" mass="9426">MNPPLEQREPPTHGRCRVHDRGFNCFTRPTRKWRPQSAEADFVFLEARFQPPGGIPPSRDRFRRFDACRRETLVACGHMM</sequence>
<dbReference type="AlphaFoldDB" id="A0A841GV28"/>
<name>A0A841GV28_9BACT</name>
<organism evidence="1 2">
    <name type="scientific">Longimicrobium terrae</name>
    <dbReference type="NCBI Taxonomy" id="1639882"/>
    <lineage>
        <taxon>Bacteria</taxon>
        <taxon>Pseudomonadati</taxon>
        <taxon>Gemmatimonadota</taxon>
        <taxon>Longimicrobiia</taxon>
        <taxon>Longimicrobiales</taxon>
        <taxon>Longimicrobiaceae</taxon>
        <taxon>Longimicrobium</taxon>
    </lineage>
</organism>
<comment type="caution">
    <text evidence="1">The sequence shown here is derived from an EMBL/GenBank/DDBJ whole genome shotgun (WGS) entry which is preliminary data.</text>
</comment>
<proteinExistence type="predicted"/>
<gene>
    <name evidence="1" type="ORF">HNQ61_000664</name>
</gene>
<evidence type="ECO:0000313" key="2">
    <source>
        <dbReference type="Proteomes" id="UP000582837"/>
    </source>
</evidence>
<protein>
    <submittedName>
        <fullName evidence="1">Uncharacterized protein</fullName>
    </submittedName>
</protein>